<dbReference type="RefSeq" id="WP_078499765.1">
    <property type="nucleotide sequence ID" value="NZ_MSZX01000006.1"/>
</dbReference>
<accession>A0A1T2XA23</accession>
<dbReference type="OrthoDB" id="5449178at2"/>
<name>A0A1T2XA23_9BACL</name>
<protein>
    <submittedName>
        <fullName evidence="1">Phage capsid protein</fullName>
    </submittedName>
</protein>
<proteinExistence type="predicted"/>
<comment type="caution">
    <text evidence="1">The sequence shown here is derived from an EMBL/GenBank/DDBJ whole genome shotgun (WGS) entry which is preliminary data.</text>
</comment>
<dbReference type="AlphaFoldDB" id="A0A1T2XA23"/>
<gene>
    <name evidence="1" type="ORF">BVG16_16380</name>
</gene>
<keyword evidence="2" id="KW-1185">Reference proteome</keyword>
<dbReference type="STRING" id="1324314.BVG16_16380"/>
<reference evidence="1 2" key="1">
    <citation type="submission" date="2017-01" db="EMBL/GenBank/DDBJ databases">
        <title>Genome analysis of Paenibacillus selenitrireducens ES3-24.</title>
        <authorList>
            <person name="Xu D."/>
            <person name="Yao R."/>
            <person name="Zheng S."/>
        </authorList>
    </citation>
    <scope>NUCLEOTIDE SEQUENCE [LARGE SCALE GENOMIC DNA]</scope>
    <source>
        <strain evidence="1 2">ES3-24</strain>
    </source>
</reference>
<evidence type="ECO:0000313" key="2">
    <source>
        <dbReference type="Proteomes" id="UP000190188"/>
    </source>
</evidence>
<dbReference type="Pfam" id="PF03864">
    <property type="entry name" value="Phage_cap_E"/>
    <property type="match status" value="1"/>
</dbReference>
<dbReference type="InterPro" id="IPR005564">
    <property type="entry name" value="Major_capsid_GpE"/>
</dbReference>
<dbReference type="Proteomes" id="UP000190188">
    <property type="component" value="Unassembled WGS sequence"/>
</dbReference>
<evidence type="ECO:0000313" key="1">
    <source>
        <dbReference type="EMBL" id="OPA76747.1"/>
    </source>
</evidence>
<sequence length="358" mass="40211">MSINIYATHTMLAAVNQMLPRATFLRDRYFPTNESTDMFPTEDVLVEYKDGNKKMAPVVMPRKGGITIEREGYTTQRYTPPLVAPQRPLTIDDLNKKGFGENLFSQRTPAQRQAEILGQDLADFDEMHGAREEYIAAQCMMNNGYKLRQYADKYGSSDFKEYEIRFYSEASNPSIYTPTIDWDDPNADIIADLTVMIRMLTSKGLPATEIVVNPDVADTIINNPKIQKLLDNMRINLGNIAPTLLPAGAASIGKINVQGRVIEIISYDEQYENEETGVLEYYIPSGQVILTAPAAGRGLYGAVTQLEQTDSQFHTYMGKRVPKYTADAKGEVRELKVSSRPLFIPKNKSPWVTAKVLK</sequence>
<dbReference type="EMBL" id="MSZX01000006">
    <property type="protein sequence ID" value="OPA76747.1"/>
    <property type="molecule type" value="Genomic_DNA"/>
</dbReference>
<dbReference type="Gene3D" id="3.15.30.10">
    <property type="entry name" value="putative capsid protein of prophage domain like"/>
    <property type="match status" value="1"/>
</dbReference>
<organism evidence="1 2">
    <name type="scientific">Paenibacillus selenitireducens</name>
    <dbReference type="NCBI Taxonomy" id="1324314"/>
    <lineage>
        <taxon>Bacteria</taxon>
        <taxon>Bacillati</taxon>
        <taxon>Bacillota</taxon>
        <taxon>Bacilli</taxon>
        <taxon>Bacillales</taxon>
        <taxon>Paenibacillaceae</taxon>
        <taxon>Paenibacillus</taxon>
    </lineage>
</organism>
<dbReference type="Gene3D" id="3.30.1930.10">
    <property type="entry name" value="capsid protein of prophage domain"/>
    <property type="match status" value="1"/>
</dbReference>